<reference evidence="2" key="1">
    <citation type="submission" date="2016-10" db="EMBL/GenBank/DDBJ databases">
        <authorList>
            <person name="Varghese N."/>
            <person name="Submissions S."/>
        </authorList>
    </citation>
    <scope>NUCLEOTIDE SEQUENCE [LARGE SCALE GENOMIC DNA]</scope>
    <source>
        <strain evidence="2">Gh-67</strain>
    </source>
</reference>
<gene>
    <name evidence="1" type="ORF">SAMN05192573_103265</name>
</gene>
<keyword evidence="2" id="KW-1185">Reference proteome</keyword>
<evidence type="ECO:0000313" key="2">
    <source>
        <dbReference type="Proteomes" id="UP000199705"/>
    </source>
</evidence>
<accession>A0A1G7TU91</accession>
<organism evidence="1 2">
    <name type="scientific">Mucilaginibacter gossypii</name>
    <dbReference type="NCBI Taxonomy" id="551996"/>
    <lineage>
        <taxon>Bacteria</taxon>
        <taxon>Pseudomonadati</taxon>
        <taxon>Bacteroidota</taxon>
        <taxon>Sphingobacteriia</taxon>
        <taxon>Sphingobacteriales</taxon>
        <taxon>Sphingobacteriaceae</taxon>
        <taxon>Mucilaginibacter</taxon>
    </lineage>
</organism>
<dbReference type="EMBL" id="FNCG01000003">
    <property type="protein sequence ID" value="SDG38741.1"/>
    <property type="molecule type" value="Genomic_DNA"/>
</dbReference>
<name>A0A1G7TU91_9SPHI</name>
<evidence type="ECO:0000313" key="1">
    <source>
        <dbReference type="EMBL" id="SDG38741.1"/>
    </source>
</evidence>
<dbReference type="Proteomes" id="UP000199705">
    <property type="component" value="Unassembled WGS sequence"/>
</dbReference>
<dbReference type="AlphaFoldDB" id="A0A1G7TU91"/>
<protein>
    <submittedName>
        <fullName evidence="1">Uncharacterized protein</fullName>
    </submittedName>
</protein>
<proteinExistence type="predicted"/>
<sequence>MPAGDTIIKLPPVKQTITHCRVLHGKKVKFHQDSTGISLDLATVKLDSLVTTLELKTKGN</sequence>